<feature type="transmembrane region" description="Helical" evidence="1">
    <location>
        <begin position="105"/>
        <end position="127"/>
    </location>
</feature>
<proteinExistence type="predicted"/>
<keyword evidence="3" id="KW-1185">Reference proteome</keyword>
<feature type="transmembrane region" description="Helical" evidence="1">
    <location>
        <begin position="134"/>
        <end position="153"/>
    </location>
</feature>
<dbReference type="Proteomes" id="UP000266915">
    <property type="component" value="Unassembled WGS sequence"/>
</dbReference>
<sequence length="440" mass="46673">MTAGTTPAPVRRTLLTPAVTRLPETRASWLDRAAAAAVPVVLALSISLPQGLKLGYLVVLLLVPVWLPVLGRFREARLFVVLGLAGVVGGALLTAFAAASQTTSQTLLVANSFMLLGLVAGTGALLWARTVLGAPTVAVWFGLGMVASIPLGSGLGSSNVWRFGLSLPVTVLLLALAWRWSSRLMEFIVIVIIGLIGALNDARSGSAMLVMTAALVVWQLRPSTPGRRGSTIRTLLGLGVLGALVYTVTQAVILGGYLGERALERTQDQINTSGNLIVGGRPEAAATIELLTDRPVGFGSGALPTLTDILNAKTGMSAIGYQPNNGYVENYMFGFGYEVHSVIGDLWIRFGLAGCAIAVLIFVLTFRALGDGLARRAASALMIWLTVRMLWNLLFSPLESSLLLTMLFLAIAFVPRRSVDTDRDVRIAGPEAPRPRRLPV</sequence>
<keyword evidence="1" id="KW-0472">Membrane</keyword>
<feature type="transmembrane region" description="Helical" evidence="1">
    <location>
        <begin position="235"/>
        <end position="258"/>
    </location>
</feature>
<gene>
    <name evidence="2" type="ORF">EDD42_0806</name>
</gene>
<feature type="transmembrane region" description="Helical" evidence="1">
    <location>
        <begin position="346"/>
        <end position="369"/>
    </location>
</feature>
<feature type="transmembrane region" description="Helical" evidence="1">
    <location>
        <begin position="390"/>
        <end position="414"/>
    </location>
</feature>
<protein>
    <recommendedName>
        <fullName evidence="4">O-antigen ligase</fullName>
    </recommendedName>
</protein>
<evidence type="ECO:0000313" key="2">
    <source>
        <dbReference type="EMBL" id="ROR80763.1"/>
    </source>
</evidence>
<accession>A0A3N2BZU4</accession>
<comment type="caution">
    <text evidence="2">The sequence shown here is derived from an EMBL/GenBank/DDBJ whole genome shotgun (WGS) entry which is preliminary data.</text>
</comment>
<feature type="transmembrane region" description="Helical" evidence="1">
    <location>
        <begin position="78"/>
        <end position="99"/>
    </location>
</feature>
<dbReference type="EMBL" id="RKHL01000001">
    <property type="protein sequence ID" value="ROR80763.1"/>
    <property type="molecule type" value="Genomic_DNA"/>
</dbReference>
<keyword evidence="1" id="KW-1133">Transmembrane helix</keyword>
<evidence type="ECO:0000256" key="1">
    <source>
        <dbReference type="SAM" id="Phobius"/>
    </source>
</evidence>
<dbReference type="RefSeq" id="WP_143736436.1">
    <property type="nucleotide sequence ID" value="NZ_FXAP01000003.1"/>
</dbReference>
<organism evidence="2 3">
    <name type="scientific">Plantibacter flavus</name>
    <dbReference type="NCBI Taxonomy" id="150123"/>
    <lineage>
        <taxon>Bacteria</taxon>
        <taxon>Bacillati</taxon>
        <taxon>Actinomycetota</taxon>
        <taxon>Actinomycetes</taxon>
        <taxon>Micrococcales</taxon>
        <taxon>Microbacteriaceae</taxon>
        <taxon>Plantibacter</taxon>
    </lineage>
</organism>
<evidence type="ECO:0008006" key="4">
    <source>
        <dbReference type="Google" id="ProtNLM"/>
    </source>
</evidence>
<feature type="transmembrane region" description="Helical" evidence="1">
    <location>
        <begin position="184"/>
        <end position="200"/>
    </location>
</feature>
<keyword evidence="1" id="KW-0812">Transmembrane</keyword>
<evidence type="ECO:0000313" key="3">
    <source>
        <dbReference type="Proteomes" id="UP000266915"/>
    </source>
</evidence>
<reference evidence="2 3" key="1">
    <citation type="submission" date="2018-11" db="EMBL/GenBank/DDBJ databases">
        <title>Sequencing the genomes of 1000 actinobacteria strains.</title>
        <authorList>
            <person name="Klenk H.-P."/>
        </authorList>
    </citation>
    <scope>NUCLEOTIDE SEQUENCE [LARGE SCALE GENOMIC DNA]</scope>
    <source>
        <strain evidence="2 3">DSM 14012</strain>
    </source>
</reference>
<dbReference type="AlphaFoldDB" id="A0A3N2BZU4"/>
<feature type="transmembrane region" description="Helical" evidence="1">
    <location>
        <begin position="54"/>
        <end position="71"/>
    </location>
</feature>
<name>A0A3N2BZU4_9MICO</name>